<evidence type="ECO:0000313" key="1">
    <source>
        <dbReference type="EMBL" id="GIX61953.1"/>
    </source>
</evidence>
<comment type="caution">
    <text evidence="1">The sequence shown here is derived from an EMBL/GenBank/DDBJ whole genome shotgun (WGS) entry which is preliminary data.</text>
</comment>
<name>A0AAV4LQD6_BABCB</name>
<keyword evidence="2" id="KW-1185">Reference proteome</keyword>
<dbReference type="Proteomes" id="UP001497744">
    <property type="component" value="Unassembled WGS sequence"/>
</dbReference>
<dbReference type="EMBL" id="BPLF01000001">
    <property type="protein sequence ID" value="GIX61953.1"/>
    <property type="molecule type" value="Genomic_DNA"/>
</dbReference>
<accession>A0AAV4LQD6</accession>
<dbReference type="RefSeq" id="XP_067714024.1">
    <property type="nucleotide sequence ID" value="XM_067857923.1"/>
</dbReference>
<reference evidence="1 2" key="1">
    <citation type="submission" date="2021-06" db="EMBL/GenBank/DDBJ databases">
        <title>Genome sequence of Babesia caballi.</title>
        <authorList>
            <person name="Yamagishi J."/>
            <person name="Kidaka T."/>
            <person name="Ochi A."/>
        </authorList>
    </citation>
    <scope>NUCLEOTIDE SEQUENCE [LARGE SCALE GENOMIC DNA]</scope>
    <source>
        <strain evidence="1">USDA-D6B2</strain>
    </source>
</reference>
<organism evidence="1 2">
    <name type="scientific">Babesia caballi</name>
    <dbReference type="NCBI Taxonomy" id="5871"/>
    <lineage>
        <taxon>Eukaryota</taxon>
        <taxon>Sar</taxon>
        <taxon>Alveolata</taxon>
        <taxon>Apicomplexa</taxon>
        <taxon>Aconoidasida</taxon>
        <taxon>Piroplasmida</taxon>
        <taxon>Babesiidae</taxon>
        <taxon>Babesia</taxon>
    </lineage>
</organism>
<protein>
    <submittedName>
        <fullName evidence="1">Secreted antigen 1</fullName>
    </submittedName>
</protein>
<dbReference type="AlphaFoldDB" id="A0AAV4LQD6"/>
<gene>
    <name evidence="1" type="ORF">BcabD6B2_13880</name>
</gene>
<evidence type="ECO:0000313" key="2">
    <source>
        <dbReference type="Proteomes" id="UP001497744"/>
    </source>
</evidence>
<sequence length="438" mass="47294">MTNCPGVPDPTSLKEALEFAGALCVNNGLKDSVGQELERRVSGYSNKIAVDTYFKSSLKNLDELREKLVNDIWIYGSYDKLSSKPPDCLANTVSDCFPKLYCTLSYFNFNVNADAYGGGKWADLGCQSGNLADWLQNNNGIPSAPSQSYQAKLWSGGFRTNELWCSQASDLSTELRKCVEDNGSKFPMLLSGILFLQPSLPELTSTFLVLVKEICIIVTGENEDIEWNIDGFESRNALQGKFKTQYNSYPDYVSLKQCCSSLKSSMEQLIGGKSSDGALRIPNSSHELYFGMLNSDKFSVYLIWLSQHLGSLIANLQQMETDCTNWDPQKMSGGQTPDPFLYGFGFPHSGSWGHGKDQQIKSIIMNAISKLTDEGSAGSLAALKRHVENLIGSSTSSFAGSIAGSLLGTAAVSGAGAAVALNVGGVTTALKGAIGILK</sequence>
<proteinExistence type="predicted"/>
<dbReference type="GeneID" id="94193436"/>